<dbReference type="OrthoDB" id="294295at2759"/>
<dbReference type="PANTHER" id="PTHR42760">
    <property type="entry name" value="SHORT-CHAIN DEHYDROGENASES/REDUCTASES FAMILY MEMBER"/>
    <property type="match status" value="1"/>
</dbReference>
<sequence>MALSFPSMFSLEGRTAVITGATRGIGAAMAVALAEAGANIILIQRDASNTTTKTAIEGLSPPRTATIYTADMSSPSDVSGVATKILGDGHDVSILVTSAGIQRRHPAHAFPLSDWADVLQVNLTSVFTLCRDFGAYMLSRAGHGPHKGSIINIASLVSFSGGVTVPAYASAKGGIAQLTKALSNEWAGKGVRVNAIAPGYIATEMNEALINNETRARQILERIPMGRWGTPDDFKGPVVFLASPASGYVSGEVFVV</sequence>
<dbReference type="VEuPathDB" id="FungiDB:A1O7_04028"/>
<dbReference type="PRINTS" id="PR00080">
    <property type="entry name" value="SDRFAMILY"/>
</dbReference>
<dbReference type="Gene3D" id="3.40.50.720">
    <property type="entry name" value="NAD(P)-binding Rossmann-like Domain"/>
    <property type="match status" value="1"/>
</dbReference>
<dbReference type="STRING" id="1182544.W9W5T5"/>
<accession>W9W5T5</accession>
<dbReference type="Proteomes" id="UP000019473">
    <property type="component" value="Unassembled WGS sequence"/>
</dbReference>
<dbReference type="Pfam" id="PF13561">
    <property type="entry name" value="adh_short_C2"/>
    <property type="match status" value="1"/>
</dbReference>
<keyword evidence="2" id="KW-0521">NADP</keyword>
<evidence type="ECO:0000313" key="5">
    <source>
        <dbReference type="Proteomes" id="UP000019473"/>
    </source>
</evidence>
<keyword evidence="3" id="KW-0560">Oxidoreductase</keyword>
<keyword evidence="5" id="KW-1185">Reference proteome</keyword>
<dbReference type="InterPro" id="IPR002347">
    <property type="entry name" value="SDR_fam"/>
</dbReference>
<dbReference type="FunFam" id="3.40.50.720:FF:000398">
    <property type="entry name" value="Probable 2-deoxy-D-gluconate 3-dehydrogenase"/>
    <property type="match status" value="1"/>
</dbReference>
<dbReference type="SUPFAM" id="SSF51735">
    <property type="entry name" value="NAD(P)-binding Rossmann-fold domains"/>
    <property type="match status" value="1"/>
</dbReference>
<dbReference type="GeneID" id="19178619"/>
<comment type="caution">
    <text evidence="4">The sequence shown here is derived from an EMBL/GenBank/DDBJ whole genome shotgun (WGS) entry which is preliminary data.</text>
</comment>
<evidence type="ECO:0000256" key="3">
    <source>
        <dbReference type="ARBA" id="ARBA00023002"/>
    </source>
</evidence>
<dbReference type="InterPro" id="IPR036291">
    <property type="entry name" value="NAD(P)-bd_dom_sf"/>
</dbReference>
<dbReference type="EMBL" id="AMGW01000003">
    <property type="protein sequence ID" value="EXJ59881.1"/>
    <property type="molecule type" value="Genomic_DNA"/>
</dbReference>
<protein>
    <submittedName>
        <fullName evidence="4">2-deoxy-D-gluconate 3-dehydrogenase</fullName>
    </submittedName>
</protein>
<proteinExistence type="inferred from homology"/>
<dbReference type="InterPro" id="IPR020904">
    <property type="entry name" value="Sc_DH/Rdtase_CS"/>
</dbReference>
<comment type="similarity">
    <text evidence="1">Belongs to the short-chain dehydrogenases/reductases (SDR) family.</text>
</comment>
<dbReference type="PRINTS" id="PR00081">
    <property type="entry name" value="GDHRDH"/>
</dbReference>
<gene>
    <name evidence="4" type="ORF">A1O7_04028</name>
</gene>
<dbReference type="AlphaFoldDB" id="W9W5T5"/>
<dbReference type="GO" id="GO:0016616">
    <property type="term" value="F:oxidoreductase activity, acting on the CH-OH group of donors, NAD or NADP as acceptor"/>
    <property type="evidence" value="ECO:0007669"/>
    <property type="project" value="TreeGrafter"/>
</dbReference>
<dbReference type="PROSITE" id="PS00061">
    <property type="entry name" value="ADH_SHORT"/>
    <property type="match status" value="1"/>
</dbReference>
<evidence type="ECO:0000256" key="2">
    <source>
        <dbReference type="ARBA" id="ARBA00022857"/>
    </source>
</evidence>
<evidence type="ECO:0000256" key="1">
    <source>
        <dbReference type="ARBA" id="ARBA00006484"/>
    </source>
</evidence>
<dbReference type="HOGENOM" id="CLU_010194_1_1_1"/>
<name>W9W5T5_9EURO</name>
<dbReference type="eggNOG" id="KOG1200">
    <property type="taxonomic scope" value="Eukaryota"/>
</dbReference>
<evidence type="ECO:0000313" key="4">
    <source>
        <dbReference type="EMBL" id="EXJ59881.1"/>
    </source>
</evidence>
<dbReference type="RefSeq" id="XP_007756234.1">
    <property type="nucleotide sequence ID" value="XM_007758044.1"/>
</dbReference>
<dbReference type="PANTHER" id="PTHR42760:SF5">
    <property type="entry name" value="2-DEHYDRO-3-DEOXY-D-GLUCONATE 5-DEHYDROGENASE"/>
    <property type="match status" value="1"/>
</dbReference>
<reference evidence="4 5" key="1">
    <citation type="submission" date="2013-03" db="EMBL/GenBank/DDBJ databases">
        <title>The Genome Sequence of Cladophialophora yegresii CBS 114405.</title>
        <authorList>
            <consortium name="The Broad Institute Genomics Platform"/>
            <person name="Cuomo C."/>
            <person name="de Hoog S."/>
            <person name="Gorbushina A."/>
            <person name="Walker B."/>
            <person name="Young S.K."/>
            <person name="Zeng Q."/>
            <person name="Gargeya S."/>
            <person name="Fitzgerald M."/>
            <person name="Haas B."/>
            <person name="Abouelleil A."/>
            <person name="Allen A.W."/>
            <person name="Alvarado L."/>
            <person name="Arachchi H.M."/>
            <person name="Berlin A.M."/>
            <person name="Chapman S.B."/>
            <person name="Gainer-Dewar J."/>
            <person name="Goldberg J."/>
            <person name="Griggs A."/>
            <person name="Gujja S."/>
            <person name="Hansen M."/>
            <person name="Howarth C."/>
            <person name="Imamovic A."/>
            <person name="Ireland A."/>
            <person name="Larimer J."/>
            <person name="McCowan C."/>
            <person name="Murphy C."/>
            <person name="Pearson M."/>
            <person name="Poon T.W."/>
            <person name="Priest M."/>
            <person name="Roberts A."/>
            <person name="Saif S."/>
            <person name="Shea T."/>
            <person name="Sisk P."/>
            <person name="Sykes S."/>
            <person name="Wortman J."/>
            <person name="Nusbaum C."/>
            <person name="Birren B."/>
        </authorList>
    </citation>
    <scope>NUCLEOTIDE SEQUENCE [LARGE SCALE GENOMIC DNA]</scope>
    <source>
        <strain evidence="4 5">CBS 114405</strain>
    </source>
</reference>
<organism evidence="4 5">
    <name type="scientific">Cladophialophora yegresii CBS 114405</name>
    <dbReference type="NCBI Taxonomy" id="1182544"/>
    <lineage>
        <taxon>Eukaryota</taxon>
        <taxon>Fungi</taxon>
        <taxon>Dikarya</taxon>
        <taxon>Ascomycota</taxon>
        <taxon>Pezizomycotina</taxon>
        <taxon>Eurotiomycetes</taxon>
        <taxon>Chaetothyriomycetidae</taxon>
        <taxon>Chaetothyriales</taxon>
        <taxon>Herpotrichiellaceae</taxon>
        <taxon>Cladophialophora</taxon>
    </lineage>
</organism>